<sequence>MKPSISICIPTYNGEKYLAQCLDSVRAQTYSDFEVLVVDDCSSDTTFEIASEYATRDSRIRVLRNERNLGLVHNWNHCIELTQGEWIKFVFQDDLIAPTCLERMLHAVQPDSVLVFCRREFIFEEGTTQSILDYYLAEKALVERLFPNSTPVTARQFSELVLNNLGRNLIGEPSVVMLHKRVFQEFGNFNSHLIVSCDLEYWVRVGIHAGVVPVPEYLASFRVHGASVSARSLLQRNYRMNVLDGLVLFHEAVFNSRYAPLREVAAYLSVNLAQQFRSKALWAYGLAKRAARNGTNPDGSLLNEWQDVAIHFKGLSSVPLRYSLLRQWHLIVWHCRTLLGLDGTEK</sequence>
<dbReference type="InterPro" id="IPR050834">
    <property type="entry name" value="Glycosyltransf_2"/>
</dbReference>
<dbReference type="InterPro" id="IPR029044">
    <property type="entry name" value="Nucleotide-diphossugar_trans"/>
</dbReference>
<dbReference type="Gene3D" id="3.90.550.10">
    <property type="entry name" value="Spore Coat Polysaccharide Biosynthesis Protein SpsA, Chain A"/>
    <property type="match status" value="1"/>
</dbReference>
<reference evidence="2 3" key="1">
    <citation type="submission" date="2021-10" db="EMBL/GenBank/DDBJ databases">
        <authorList>
            <person name="Koch H."/>
        </authorList>
    </citation>
    <scope>NUCLEOTIDE SEQUENCE [LARGE SCALE GENOMIC DNA]</scope>
    <source>
        <strain evidence="2">6680</strain>
    </source>
</reference>
<accession>A0ABM8YZ10</accession>
<feature type="domain" description="Glycosyltransferase 2-like" evidence="1">
    <location>
        <begin position="6"/>
        <end position="130"/>
    </location>
</feature>
<dbReference type="SUPFAM" id="SSF53448">
    <property type="entry name" value="Nucleotide-diphospho-sugar transferases"/>
    <property type="match status" value="1"/>
</dbReference>
<gene>
    <name evidence="2" type="ORF">NTG6680_1537</name>
</gene>
<evidence type="ECO:0000259" key="1">
    <source>
        <dbReference type="Pfam" id="PF00535"/>
    </source>
</evidence>
<protein>
    <submittedName>
        <fullName evidence="2">Glyco_trans_2-like domain-containing protein</fullName>
    </submittedName>
</protein>
<dbReference type="RefSeq" id="WP_239796678.1">
    <property type="nucleotide sequence ID" value="NZ_OU912926.1"/>
</dbReference>
<dbReference type="EMBL" id="OU912926">
    <property type="protein sequence ID" value="CAG9932790.1"/>
    <property type="molecule type" value="Genomic_DNA"/>
</dbReference>
<dbReference type="Proteomes" id="UP000839052">
    <property type="component" value="Chromosome"/>
</dbReference>
<dbReference type="PANTHER" id="PTHR43685:SF2">
    <property type="entry name" value="GLYCOSYLTRANSFERASE 2-LIKE DOMAIN-CONTAINING PROTEIN"/>
    <property type="match status" value="1"/>
</dbReference>
<evidence type="ECO:0000313" key="3">
    <source>
        <dbReference type="Proteomes" id="UP000839052"/>
    </source>
</evidence>
<dbReference type="CDD" id="cd00761">
    <property type="entry name" value="Glyco_tranf_GTA_type"/>
    <property type="match status" value="1"/>
</dbReference>
<evidence type="ECO:0000313" key="2">
    <source>
        <dbReference type="EMBL" id="CAG9932790.1"/>
    </source>
</evidence>
<dbReference type="Pfam" id="PF00535">
    <property type="entry name" value="Glycos_transf_2"/>
    <property type="match status" value="1"/>
</dbReference>
<dbReference type="PANTHER" id="PTHR43685">
    <property type="entry name" value="GLYCOSYLTRANSFERASE"/>
    <property type="match status" value="1"/>
</dbReference>
<proteinExistence type="predicted"/>
<keyword evidence="3" id="KW-1185">Reference proteome</keyword>
<dbReference type="InterPro" id="IPR001173">
    <property type="entry name" value="Glyco_trans_2-like"/>
</dbReference>
<organism evidence="2 3">
    <name type="scientific">Candidatus Nitrotoga arctica</name>
    <dbReference type="NCBI Taxonomy" id="453162"/>
    <lineage>
        <taxon>Bacteria</taxon>
        <taxon>Pseudomonadati</taxon>
        <taxon>Pseudomonadota</taxon>
        <taxon>Betaproteobacteria</taxon>
        <taxon>Nitrosomonadales</taxon>
        <taxon>Gallionellaceae</taxon>
        <taxon>Candidatus Nitrotoga</taxon>
    </lineage>
</organism>
<name>A0ABM8YZ10_9PROT</name>